<dbReference type="InterPro" id="IPR050491">
    <property type="entry name" value="AmpC-like"/>
</dbReference>
<name>A0ABP8JMC5_9BACT</name>
<evidence type="ECO:0000259" key="1">
    <source>
        <dbReference type="Pfam" id="PF00144"/>
    </source>
</evidence>
<dbReference type="PANTHER" id="PTHR46825:SF9">
    <property type="entry name" value="BETA-LACTAMASE-RELATED DOMAIN-CONTAINING PROTEIN"/>
    <property type="match status" value="1"/>
</dbReference>
<evidence type="ECO:0000313" key="3">
    <source>
        <dbReference type="Proteomes" id="UP001500454"/>
    </source>
</evidence>
<dbReference type="PANTHER" id="PTHR46825">
    <property type="entry name" value="D-ALANYL-D-ALANINE-CARBOXYPEPTIDASE/ENDOPEPTIDASE AMPH"/>
    <property type="match status" value="1"/>
</dbReference>
<sequence>MAGTSRRTRIAKPNSTSLTAMKTPHFSVRSLVAGALLLAAGACGRTVAPKQQAAVPTAVPALNVALNQLHQRGQFSGAALVAEKGRVVYQQAFGFANVVNRQELRSDAQFDVSALNQTFTAAAVLSLRDQGELRLDDALSQYVPNLPYPGVTLRHLLTHTSGVPEADVRESGNDVAAELYYLHRTPAFAPGTQWQYTTTNYALLQKVVEKVTGMSYADYLTQAVFGPLNMRDTRVLRADRGTAPTPGMVGYERPSYLAPTGAPAEVSFADPRIYSTLNDLHAWVQGLRSGQLLAPASVKELFAPVRLRNGSFPETQLNGQRAAFGMGWFLSQPATGQHVAWHSGGQDGYFAYLGFDLTADRVVILLNNTEDAPGTLATAALMQSTLHGQPVDLPKRSMARTMGRLVATQGIEAAVLHYASVHTDTARYYASAFEFEQLSHELQARQQPAAALVVLSAFAATAAQASHEVLAPLQQLRARLVTAPRQLPRRIPQVVEI</sequence>
<dbReference type="Gene3D" id="3.40.710.10">
    <property type="entry name" value="DD-peptidase/beta-lactamase superfamily"/>
    <property type="match status" value="1"/>
</dbReference>
<comment type="caution">
    <text evidence="2">The sequence shown here is derived from an EMBL/GenBank/DDBJ whole genome shotgun (WGS) entry which is preliminary data.</text>
</comment>
<evidence type="ECO:0000313" key="2">
    <source>
        <dbReference type="EMBL" id="GAA4393015.1"/>
    </source>
</evidence>
<organism evidence="2 3">
    <name type="scientific">Hymenobacter koreensis</name>
    <dbReference type="NCBI Taxonomy" id="1084523"/>
    <lineage>
        <taxon>Bacteria</taxon>
        <taxon>Pseudomonadati</taxon>
        <taxon>Bacteroidota</taxon>
        <taxon>Cytophagia</taxon>
        <taxon>Cytophagales</taxon>
        <taxon>Hymenobacteraceae</taxon>
        <taxon>Hymenobacter</taxon>
    </lineage>
</organism>
<proteinExistence type="predicted"/>
<accession>A0ABP8JMC5</accession>
<dbReference type="InterPro" id="IPR012338">
    <property type="entry name" value="Beta-lactam/transpept-like"/>
</dbReference>
<feature type="domain" description="Beta-lactamase-related" evidence="1">
    <location>
        <begin position="68"/>
        <end position="373"/>
    </location>
</feature>
<protein>
    <recommendedName>
        <fullName evidence="1">Beta-lactamase-related domain-containing protein</fullName>
    </recommendedName>
</protein>
<keyword evidence="3" id="KW-1185">Reference proteome</keyword>
<gene>
    <name evidence="2" type="ORF">GCM10023186_44140</name>
</gene>
<dbReference type="SUPFAM" id="SSF56601">
    <property type="entry name" value="beta-lactamase/transpeptidase-like"/>
    <property type="match status" value="1"/>
</dbReference>
<dbReference type="InterPro" id="IPR001466">
    <property type="entry name" value="Beta-lactam-related"/>
</dbReference>
<dbReference type="Pfam" id="PF00144">
    <property type="entry name" value="Beta-lactamase"/>
    <property type="match status" value="1"/>
</dbReference>
<dbReference type="Proteomes" id="UP001500454">
    <property type="component" value="Unassembled WGS sequence"/>
</dbReference>
<dbReference type="EMBL" id="BAABHA010000015">
    <property type="protein sequence ID" value="GAA4393015.1"/>
    <property type="molecule type" value="Genomic_DNA"/>
</dbReference>
<reference evidence="3" key="1">
    <citation type="journal article" date="2019" name="Int. J. Syst. Evol. Microbiol.">
        <title>The Global Catalogue of Microorganisms (GCM) 10K type strain sequencing project: providing services to taxonomists for standard genome sequencing and annotation.</title>
        <authorList>
            <consortium name="The Broad Institute Genomics Platform"/>
            <consortium name="The Broad Institute Genome Sequencing Center for Infectious Disease"/>
            <person name="Wu L."/>
            <person name="Ma J."/>
        </authorList>
    </citation>
    <scope>NUCLEOTIDE SEQUENCE [LARGE SCALE GENOMIC DNA]</scope>
    <source>
        <strain evidence="3">JCM 17924</strain>
    </source>
</reference>